<comment type="similarity">
    <text evidence="2 3">Belongs to the outer membrane factor (OMF) (TC 1.B.17) family.</text>
</comment>
<gene>
    <name evidence="6" type="ORF">JZM24_02090</name>
</gene>
<feature type="coiled-coil region" evidence="4">
    <location>
        <begin position="263"/>
        <end position="290"/>
    </location>
</feature>
<dbReference type="SUPFAM" id="SSF56954">
    <property type="entry name" value="Outer membrane efflux proteins (OEP)"/>
    <property type="match status" value="1"/>
</dbReference>
<keyword evidence="3" id="KW-1134">Transmembrane beta strand</keyword>
<dbReference type="EMBL" id="JAFJYC010000001">
    <property type="protein sequence ID" value="MBT9431254.1"/>
    <property type="molecule type" value="Genomic_DNA"/>
</dbReference>
<evidence type="ECO:0000313" key="6">
    <source>
        <dbReference type="EMBL" id="MBT9431254.1"/>
    </source>
</evidence>
<dbReference type="Pfam" id="PF02321">
    <property type="entry name" value="OEP"/>
    <property type="match status" value="2"/>
</dbReference>
<evidence type="ECO:0000256" key="5">
    <source>
        <dbReference type="SAM" id="MobiDB-lite"/>
    </source>
</evidence>
<organism evidence="6 7">
    <name type="scientific">Candidatus Sodalis endolongispinus</name>
    <dbReference type="NCBI Taxonomy" id="2812662"/>
    <lineage>
        <taxon>Bacteria</taxon>
        <taxon>Pseudomonadati</taxon>
        <taxon>Pseudomonadota</taxon>
        <taxon>Gammaproteobacteria</taxon>
        <taxon>Enterobacterales</taxon>
        <taxon>Bruguierivoracaceae</taxon>
        <taxon>Sodalis</taxon>
    </lineage>
</organism>
<dbReference type="Proteomes" id="UP000811282">
    <property type="component" value="Unassembled WGS sequence"/>
</dbReference>
<evidence type="ECO:0000256" key="4">
    <source>
        <dbReference type="SAM" id="Coils"/>
    </source>
</evidence>
<sequence length="514" mass="56498">MAPQSLRRPLTGFVWRQTVTARQSTRHRPPAHPRNQRRRGPNGRCRCRPLDHCSLCYRTVCLAITCLLLAACGAPREPVASSRLVIPAAWRNSVGPGAPVEANWWHAFGDPALSALVEQALRNNTDILTARARVEEYRARLRAIQGDRLPTLEAQINGSRARTLSSVTGLPIHSTVYQGGLQASYNVDLWGAQRAARATLEAQQAAAAAAMLTVASSVASGYFTLRSLDEQLALTRATLQTRQNSLNLARRQFETGYSSRLELAQSQAEYQAARAQIPQLTHQITEQENALRILVGSNPGSVVRGADLNHIVALPLPAVLTSELMRRRPDIVQAERQLIAADASLAASRANLLPSINLTATGTLQDDALAKLLDTPFRLWSVGGSILAPLINREVLNAQVDIAAASRNQTLYNYEKTVRNAFSEVNNSLYYIVQLRDQLAQTRSQQEVVQEQLRIAHNRYINGYASYLEELDAQRTLYATQISVIALQNDLLQAQIDLYHALGGGWQVDTAAAS</sequence>
<feature type="compositionally biased region" description="Basic residues" evidence="5">
    <location>
        <begin position="24"/>
        <end position="42"/>
    </location>
</feature>
<keyword evidence="3" id="KW-0472">Membrane</keyword>
<name>A0ABS5Y8D7_9GAMM</name>
<reference evidence="6 7" key="1">
    <citation type="journal article" date="2021" name="Genome Biol. Evol.">
        <title>The evolution of interdependence in a four-way mealybug symbiosis.</title>
        <authorList>
            <person name="Garber A.I."/>
            <person name="Kupper M."/>
            <person name="Laetsch D.R."/>
            <person name="Weldon S.R."/>
            <person name="Ladinsky M.S."/>
            <person name="Bjorkman P.J."/>
            <person name="McCutcheon J.P."/>
        </authorList>
    </citation>
    <scope>NUCLEOTIDE SEQUENCE [LARGE SCALE GENOMIC DNA]</scope>
    <source>
        <strain evidence="6">SOD</strain>
    </source>
</reference>
<proteinExistence type="inferred from homology"/>
<evidence type="ECO:0000256" key="2">
    <source>
        <dbReference type="ARBA" id="ARBA00007613"/>
    </source>
</evidence>
<dbReference type="PANTHER" id="PTHR30203">
    <property type="entry name" value="OUTER MEMBRANE CATION EFFLUX PROTEIN"/>
    <property type="match status" value="1"/>
</dbReference>
<evidence type="ECO:0000256" key="1">
    <source>
        <dbReference type="ARBA" id="ARBA00004459"/>
    </source>
</evidence>
<comment type="subcellular location">
    <subcellularLocation>
        <location evidence="1 3">Cell outer membrane</location>
        <topology evidence="1 3">Lipid-anchor</topology>
    </subcellularLocation>
</comment>
<evidence type="ECO:0000256" key="3">
    <source>
        <dbReference type="RuleBase" id="RU362097"/>
    </source>
</evidence>
<accession>A0ABS5Y8D7</accession>
<protein>
    <submittedName>
        <fullName evidence="6">Efflux transporter outer membrane subunit</fullName>
    </submittedName>
</protein>
<dbReference type="Gene3D" id="1.20.1600.10">
    <property type="entry name" value="Outer membrane efflux proteins (OEP)"/>
    <property type="match status" value="1"/>
</dbReference>
<keyword evidence="3" id="KW-0449">Lipoprotein</keyword>
<comment type="caution">
    <text evidence="6">The sequence shown here is derived from an EMBL/GenBank/DDBJ whole genome shotgun (WGS) entry which is preliminary data.</text>
</comment>
<feature type="region of interest" description="Disordered" evidence="5">
    <location>
        <begin position="19"/>
        <end position="42"/>
    </location>
</feature>
<dbReference type="NCBIfam" id="TIGR01845">
    <property type="entry name" value="outer_NodT"/>
    <property type="match status" value="1"/>
</dbReference>
<keyword evidence="3" id="KW-0812">Transmembrane</keyword>
<evidence type="ECO:0000313" key="7">
    <source>
        <dbReference type="Proteomes" id="UP000811282"/>
    </source>
</evidence>
<dbReference type="InterPro" id="IPR003423">
    <property type="entry name" value="OMP_efflux"/>
</dbReference>
<keyword evidence="7" id="KW-1185">Reference proteome</keyword>
<keyword evidence="4" id="KW-0175">Coiled coil</keyword>
<dbReference type="Gene3D" id="2.20.200.10">
    <property type="entry name" value="Outer membrane efflux proteins (OEP)"/>
    <property type="match status" value="1"/>
</dbReference>
<dbReference type="InterPro" id="IPR010131">
    <property type="entry name" value="MdtP/NodT-like"/>
</dbReference>
<keyword evidence="3" id="KW-0564">Palmitate</keyword>